<dbReference type="InterPro" id="IPR036856">
    <property type="entry name" value="Ald_Oxase/Xan_DH_a/b_sf"/>
</dbReference>
<evidence type="ECO:0000259" key="2">
    <source>
        <dbReference type="Pfam" id="PF20256"/>
    </source>
</evidence>
<dbReference type="InterPro" id="IPR046867">
    <property type="entry name" value="AldOxase/xan_DH_MoCoBD2"/>
</dbReference>
<reference evidence="3 4" key="1">
    <citation type="submission" date="2019-12" db="EMBL/GenBank/DDBJ databases">
        <title>Maritimibacter sp. nov. sp. isolated from sea sand.</title>
        <authorList>
            <person name="Kim J."/>
            <person name="Jeong S.E."/>
            <person name="Jung H.S."/>
            <person name="Jeon C.O."/>
        </authorList>
    </citation>
    <scope>NUCLEOTIDE SEQUENCE [LARGE SCALE GENOMIC DNA]</scope>
    <source>
        <strain evidence="3 4">DP07</strain>
    </source>
</reference>
<protein>
    <submittedName>
        <fullName evidence="3">Molybdopterin-dependent oxidoreductase</fullName>
    </submittedName>
</protein>
<feature type="domain" description="Aldehyde oxidase/xanthine dehydrogenase second molybdopterin binding" evidence="2">
    <location>
        <begin position="15"/>
        <end position="134"/>
    </location>
</feature>
<dbReference type="SUPFAM" id="SSF56003">
    <property type="entry name" value="Molybdenum cofactor-binding domain"/>
    <property type="match status" value="2"/>
</dbReference>
<dbReference type="AlphaFoldDB" id="A0A845M0V9"/>
<feature type="domain" description="Aldehyde oxidase/xanthine dehydrogenase first molybdopterin binding" evidence="1">
    <location>
        <begin position="264"/>
        <end position="409"/>
    </location>
</feature>
<accession>A0A845M0V9</accession>
<dbReference type="Gene3D" id="3.90.1170.50">
    <property type="entry name" value="Aldehyde oxidase/xanthine dehydrogenase, a/b hammerhead"/>
    <property type="match status" value="1"/>
</dbReference>
<dbReference type="Pfam" id="PF20256">
    <property type="entry name" value="MoCoBD_2"/>
    <property type="match status" value="2"/>
</dbReference>
<dbReference type="Gene3D" id="3.30.365.10">
    <property type="entry name" value="Aldehyde oxidase/xanthine dehydrogenase, molybdopterin binding domain"/>
    <property type="match status" value="3"/>
</dbReference>
<dbReference type="Pfam" id="PF02738">
    <property type="entry name" value="MoCoBD_1"/>
    <property type="match status" value="1"/>
</dbReference>
<dbReference type="PANTHER" id="PTHR47495">
    <property type="entry name" value="ALDEHYDE DEHYDROGENASE"/>
    <property type="match status" value="1"/>
</dbReference>
<dbReference type="InterPro" id="IPR052516">
    <property type="entry name" value="N-heterocyclic_Hydroxylase"/>
</dbReference>
<proteinExistence type="predicted"/>
<dbReference type="InterPro" id="IPR037165">
    <property type="entry name" value="AldOxase/xan_DH_Mopterin-bd_sf"/>
</dbReference>
<dbReference type="PANTHER" id="PTHR47495:SF1">
    <property type="entry name" value="BLL3820 PROTEIN"/>
    <property type="match status" value="1"/>
</dbReference>
<evidence type="ECO:0000313" key="3">
    <source>
        <dbReference type="EMBL" id="MZR13675.1"/>
    </source>
</evidence>
<keyword evidence="4" id="KW-1185">Reference proteome</keyword>
<dbReference type="GO" id="GO:0016491">
    <property type="term" value="F:oxidoreductase activity"/>
    <property type="evidence" value="ECO:0007669"/>
    <property type="project" value="InterPro"/>
</dbReference>
<dbReference type="EMBL" id="WTUX01000013">
    <property type="protein sequence ID" value="MZR13675.1"/>
    <property type="molecule type" value="Genomic_DNA"/>
</dbReference>
<sequence>MISPSLMSAKMVGDWIDLSTPGTVTIRTGKVELGQGVLTALVQIASETLALPAERIEIVSGITGATPNEGYTAGSLSIPHAGTAIEAACGTCISVMRDRVAASMGASPGDVTLSDGAFHCDGEQTDHTLWSLAEDIGLDFEVAEPAQPHRANRQPASLPRIDLARKLRGGGMIQDIRTPDMLHARVLRPPHLGARLMTDALSEDDRASLVIEGSFVAVVDDDPLRLTRRAQRMIPRLKWTGGTELTSGILRPDALAVLPGETIEIGEAAESSPDTGTVTARYERPYLMHGSIGCVTALAHWSEDGHLTVTSQSQGPYQLRDAIAVMMDLGLERVEVRHAAGAGCYGHNGADDVAADAALIARHFPGRTIRVMWTRAEEFAHAPLSTAGEVEISAGLNEAGRPDWMTLQIASGTHARRPGTAPSGTLLAELLRDEIETLSPPIELPEMHGLGGLRNAISPYGIPNQAAALKLVDQPGLRTSAMRGLGTHLNVFAIESFIDELARRANEDPLDYRLSLLEGEERASAVLRRVAERSGWADRPEGGDGTGWGIAYSRYKNRAAYVAMVAKISIDHDVRIEKLWCCADAGRVVNMDGVRNQIEGGIVQSMSWALYEEVGLTADETLPQSWEDYPILRFTNLPEIELEVVASPDPVPLGAGEVAVGPATAAIANAVADALGGPVRSLPLSREKVISALLET</sequence>
<name>A0A845M0V9_9RHOB</name>
<dbReference type="SUPFAM" id="SSF54665">
    <property type="entry name" value="CO dehydrogenase molybdoprotein N-domain-like"/>
    <property type="match status" value="1"/>
</dbReference>
<evidence type="ECO:0000259" key="1">
    <source>
        <dbReference type="Pfam" id="PF02738"/>
    </source>
</evidence>
<dbReference type="Proteomes" id="UP000467322">
    <property type="component" value="Unassembled WGS sequence"/>
</dbReference>
<dbReference type="InterPro" id="IPR008274">
    <property type="entry name" value="AldOxase/xan_DH_MoCoBD1"/>
</dbReference>
<evidence type="ECO:0000313" key="4">
    <source>
        <dbReference type="Proteomes" id="UP000467322"/>
    </source>
</evidence>
<gene>
    <name evidence="3" type="ORF">GQE99_11675</name>
</gene>
<organism evidence="3 4">
    <name type="scientific">Maritimibacter harenae</name>
    <dbReference type="NCBI Taxonomy" id="2606218"/>
    <lineage>
        <taxon>Bacteria</taxon>
        <taxon>Pseudomonadati</taxon>
        <taxon>Pseudomonadota</taxon>
        <taxon>Alphaproteobacteria</taxon>
        <taxon>Rhodobacterales</taxon>
        <taxon>Roseobacteraceae</taxon>
        <taxon>Maritimibacter</taxon>
    </lineage>
</organism>
<feature type="domain" description="Aldehyde oxidase/xanthine dehydrogenase second molybdopterin binding" evidence="2">
    <location>
        <begin position="557"/>
        <end position="638"/>
    </location>
</feature>
<comment type="caution">
    <text evidence="3">The sequence shown here is derived from an EMBL/GenBank/DDBJ whole genome shotgun (WGS) entry which is preliminary data.</text>
</comment>